<dbReference type="Proteomes" id="UP001494588">
    <property type="component" value="Unassembled WGS sequence"/>
</dbReference>
<evidence type="ECO:0000259" key="1">
    <source>
        <dbReference type="Pfam" id="PF13577"/>
    </source>
</evidence>
<dbReference type="Gene3D" id="3.10.450.50">
    <property type="match status" value="1"/>
</dbReference>
<dbReference type="CDD" id="cd00531">
    <property type="entry name" value="NTF2_like"/>
    <property type="match status" value="1"/>
</dbReference>
<evidence type="ECO:0000313" key="2">
    <source>
        <dbReference type="EMBL" id="MEM5289906.1"/>
    </source>
</evidence>
<reference evidence="2 3" key="1">
    <citation type="submission" date="2024-01" db="EMBL/GenBank/DDBJ databases">
        <title>The diversity of rhizobia nodulating Mimosa spp. in eleven states of Brazil covering several biomes is determined by host plant, location, and edaphic factors.</title>
        <authorList>
            <person name="Rouws L."/>
            <person name="Barauna A."/>
            <person name="Beukes C."/>
            <person name="De Faria S.M."/>
            <person name="Gross E."/>
            <person name="Dos Reis Junior F.B."/>
            <person name="Simon M."/>
            <person name="Maluk M."/>
            <person name="Odee D.W."/>
            <person name="Kenicer G."/>
            <person name="Young J.P.W."/>
            <person name="Reis V.M."/>
            <person name="Zilli J."/>
            <person name="James E.K."/>
        </authorList>
    </citation>
    <scope>NUCLEOTIDE SEQUENCE [LARGE SCALE GENOMIC DNA]</scope>
    <source>
        <strain evidence="2 3">JPY77</strain>
    </source>
</reference>
<organism evidence="2 3">
    <name type="scientific">Paraburkholderia sabiae</name>
    <dbReference type="NCBI Taxonomy" id="273251"/>
    <lineage>
        <taxon>Bacteria</taxon>
        <taxon>Pseudomonadati</taxon>
        <taxon>Pseudomonadota</taxon>
        <taxon>Betaproteobacteria</taxon>
        <taxon>Burkholderiales</taxon>
        <taxon>Burkholderiaceae</taxon>
        <taxon>Paraburkholderia</taxon>
    </lineage>
</organism>
<dbReference type="InterPro" id="IPR037401">
    <property type="entry name" value="SnoaL-like"/>
</dbReference>
<dbReference type="Pfam" id="PF13577">
    <property type="entry name" value="SnoaL_4"/>
    <property type="match status" value="1"/>
</dbReference>
<comment type="caution">
    <text evidence="2">The sequence shown here is derived from an EMBL/GenBank/DDBJ whole genome shotgun (WGS) entry which is preliminary data.</text>
</comment>
<name>A0ABU9QK98_9BURK</name>
<sequence length="143" mass="15843">MARYINADDRALILDALAKYCWGYDEGDFDMLADAFTEDATTGGTVTHTDIGWGPVVGRAEIVAVLSGIRRSQTDQRRHIISTGRFEEQTPTTAKLSIYIVVLASKDGETRVATAGRYLIEAVKETDGEWRIRRLDAILDSAF</sequence>
<protein>
    <submittedName>
        <fullName evidence="2">Nuclear transport factor 2 family protein</fullName>
    </submittedName>
</protein>
<feature type="domain" description="SnoaL-like" evidence="1">
    <location>
        <begin position="7"/>
        <end position="135"/>
    </location>
</feature>
<dbReference type="RefSeq" id="WP_201658321.1">
    <property type="nucleotide sequence ID" value="NZ_CAJHCS010000030.1"/>
</dbReference>
<proteinExistence type="predicted"/>
<dbReference type="EMBL" id="JAZHGC010000030">
    <property type="protein sequence ID" value="MEM5289906.1"/>
    <property type="molecule type" value="Genomic_DNA"/>
</dbReference>
<dbReference type="InterPro" id="IPR032710">
    <property type="entry name" value="NTF2-like_dom_sf"/>
</dbReference>
<keyword evidence="3" id="KW-1185">Reference proteome</keyword>
<gene>
    <name evidence="2" type="ORF">V4C55_29705</name>
</gene>
<accession>A0ABU9QK98</accession>
<dbReference type="SUPFAM" id="SSF54427">
    <property type="entry name" value="NTF2-like"/>
    <property type="match status" value="1"/>
</dbReference>
<evidence type="ECO:0000313" key="3">
    <source>
        <dbReference type="Proteomes" id="UP001494588"/>
    </source>
</evidence>